<evidence type="ECO:0000256" key="1">
    <source>
        <dbReference type="SAM" id="MobiDB-lite"/>
    </source>
</evidence>
<dbReference type="EMBL" id="CAUWAG010000007">
    <property type="protein sequence ID" value="CAJ2505672.1"/>
    <property type="molecule type" value="Genomic_DNA"/>
</dbReference>
<comment type="caution">
    <text evidence="2">The sequence shown here is derived from an EMBL/GenBank/DDBJ whole genome shotgun (WGS) entry which is preliminary data.</text>
</comment>
<dbReference type="AlphaFoldDB" id="A0AAI8YIB3"/>
<reference evidence="2" key="1">
    <citation type="submission" date="2023-10" db="EMBL/GenBank/DDBJ databases">
        <authorList>
            <person name="Hackl T."/>
        </authorList>
    </citation>
    <scope>NUCLEOTIDE SEQUENCE</scope>
</reference>
<feature type="compositionally biased region" description="Low complexity" evidence="1">
    <location>
        <begin position="114"/>
        <end position="129"/>
    </location>
</feature>
<gene>
    <name evidence="2" type="ORF">KHLLAP_LOCUS6140</name>
</gene>
<keyword evidence="3" id="KW-1185">Reference proteome</keyword>
<proteinExistence type="predicted"/>
<name>A0AAI8YIB3_9PEZI</name>
<protein>
    <submittedName>
        <fullName evidence="2">Uu.00g130660.m01.CDS01</fullName>
    </submittedName>
</protein>
<dbReference type="Proteomes" id="UP001295740">
    <property type="component" value="Unassembled WGS sequence"/>
</dbReference>
<feature type="region of interest" description="Disordered" evidence="1">
    <location>
        <begin position="96"/>
        <end position="185"/>
    </location>
</feature>
<feature type="compositionally biased region" description="Low complexity" evidence="1">
    <location>
        <begin position="148"/>
        <end position="165"/>
    </location>
</feature>
<accession>A0AAI8YIB3</accession>
<feature type="non-terminal residue" evidence="2">
    <location>
        <position position="185"/>
    </location>
</feature>
<organism evidence="2 3">
    <name type="scientific">Anthostomella pinea</name>
    <dbReference type="NCBI Taxonomy" id="933095"/>
    <lineage>
        <taxon>Eukaryota</taxon>
        <taxon>Fungi</taxon>
        <taxon>Dikarya</taxon>
        <taxon>Ascomycota</taxon>
        <taxon>Pezizomycotina</taxon>
        <taxon>Sordariomycetes</taxon>
        <taxon>Xylariomycetidae</taxon>
        <taxon>Xylariales</taxon>
        <taxon>Xylariaceae</taxon>
        <taxon>Anthostomella</taxon>
    </lineage>
</organism>
<feature type="compositionally biased region" description="Polar residues" evidence="1">
    <location>
        <begin position="166"/>
        <end position="185"/>
    </location>
</feature>
<evidence type="ECO:0000313" key="3">
    <source>
        <dbReference type="Proteomes" id="UP001295740"/>
    </source>
</evidence>
<evidence type="ECO:0000313" key="2">
    <source>
        <dbReference type="EMBL" id="CAJ2505672.1"/>
    </source>
</evidence>
<sequence length="185" mass="19970">MKLASNCFILDFTLQPKHPAEQLFSSNNGFRKDQSVKFNEAEEQKRIRQSTRFKKDSEHSFAESITKDLLDTLFKLANKDKRTFTTALNKFKRYAESKGEPLVEDVNMSGADTASAGGIPSSSSSEGGPVETPRTAPNSSVPPSKEGSATPSTAPTDTTTPVASPENTTAPAASNDQTNPIKREG</sequence>